<gene>
    <name evidence="1" type="ORF">CFY87_01740</name>
    <name evidence="2" type="ORF">NCTC10851_00361</name>
</gene>
<evidence type="ECO:0000313" key="1">
    <source>
        <dbReference type="EMBL" id="OZN25949.1"/>
    </source>
</evidence>
<dbReference type="Gene3D" id="3.40.640.10">
    <property type="entry name" value="Type I PLP-dependent aspartate aminotransferase-like (Major domain)"/>
    <property type="match status" value="1"/>
</dbReference>
<evidence type="ECO:0000313" key="3">
    <source>
        <dbReference type="Proteomes" id="UP000215738"/>
    </source>
</evidence>
<reference evidence="1 3" key="1">
    <citation type="submission" date="2017-07" db="EMBL/GenBank/DDBJ databases">
        <title>Virulence factors identified in Actinobacillus seminis.</title>
        <authorList>
            <person name="Negrete-Abascal E."/>
            <person name="Vaca-Pacheco S."/>
            <person name="Montes-Garcia F."/>
            <person name="Leyto-Gil A.M."/>
            <person name="Fragoso-Garcia E."/>
            <person name="Carvente-Garcia R."/>
            <person name="Perez-Agueros S."/>
            <person name="Castelan-Sanchez H.G."/>
            <person name="Garcia-Molina A."/>
            <person name="Villamar T.E."/>
            <person name="Vazquez-Cruz C."/>
        </authorList>
    </citation>
    <scope>NUCLEOTIDE SEQUENCE [LARGE SCALE GENOMIC DNA]</scope>
    <source>
        <strain evidence="1 3">ATCC 15768</strain>
    </source>
</reference>
<keyword evidence="3" id="KW-1185">Reference proteome</keyword>
<dbReference type="RefSeq" id="WP_094945579.1">
    <property type="nucleotide sequence ID" value="NZ_NLFK01000001.1"/>
</dbReference>
<dbReference type="InterPro" id="IPR015424">
    <property type="entry name" value="PyrdxlP-dep_Trfase"/>
</dbReference>
<sequence>MRKIYRKKKELFCQLLANCKSKVRYYREHSGFYLLIEILEQEKTQGKLTALALQKGIVVYPVDYEQRLLFSLGFSDLSENQLQQEAIYYWIFGSLNKLIHYASF</sequence>
<organism evidence="2 4">
    <name type="scientific">Actinobacillus seminis</name>
    <dbReference type="NCBI Taxonomy" id="722"/>
    <lineage>
        <taxon>Bacteria</taxon>
        <taxon>Pseudomonadati</taxon>
        <taxon>Pseudomonadota</taxon>
        <taxon>Gammaproteobacteria</taxon>
        <taxon>Pasteurellales</taxon>
        <taxon>Pasteurellaceae</taxon>
        <taxon>Actinobacillus</taxon>
    </lineage>
</organism>
<dbReference type="InParanoid" id="A0A263HG88"/>
<protein>
    <submittedName>
        <fullName evidence="2">Transcriptional regulator</fullName>
    </submittedName>
</protein>
<evidence type="ECO:0000313" key="4">
    <source>
        <dbReference type="Proteomes" id="UP000254507"/>
    </source>
</evidence>
<reference evidence="2 4" key="2">
    <citation type="submission" date="2018-06" db="EMBL/GenBank/DDBJ databases">
        <authorList>
            <consortium name="Pathogen Informatics"/>
            <person name="Doyle S."/>
        </authorList>
    </citation>
    <scope>NUCLEOTIDE SEQUENCE [LARGE SCALE GENOMIC DNA]</scope>
    <source>
        <strain evidence="2 4">NCTC10851</strain>
    </source>
</reference>
<dbReference type="AlphaFoldDB" id="A0A263HG88"/>
<dbReference type="Proteomes" id="UP000254507">
    <property type="component" value="Unassembled WGS sequence"/>
</dbReference>
<dbReference type="EMBL" id="NLFK01000001">
    <property type="protein sequence ID" value="OZN25949.1"/>
    <property type="molecule type" value="Genomic_DNA"/>
</dbReference>
<dbReference type="EMBL" id="UFSB01000001">
    <property type="protein sequence ID" value="SUU34487.1"/>
    <property type="molecule type" value="Genomic_DNA"/>
</dbReference>
<dbReference type="OrthoDB" id="9808770at2"/>
<dbReference type="Proteomes" id="UP000215738">
    <property type="component" value="Unassembled WGS sequence"/>
</dbReference>
<dbReference type="InterPro" id="IPR015421">
    <property type="entry name" value="PyrdxlP-dep_Trfase_major"/>
</dbReference>
<name>A0A263HG88_9PAST</name>
<evidence type="ECO:0000313" key="2">
    <source>
        <dbReference type="EMBL" id="SUU34487.1"/>
    </source>
</evidence>
<dbReference type="SUPFAM" id="SSF53383">
    <property type="entry name" value="PLP-dependent transferases"/>
    <property type="match status" value="1"/>
</dbReference>
<proteinExistence type="predicted"/>
<accession>A0A263HG88</accession>